<accession>A0A9D2J6B4</accession>
<feature type="compositionally biased region" description="Low complexity" evidence="1">
    <location>
        <begin position="14"/>
        <end position="26"/>
    </location>
</feature>
<evidence type="ECO:0000313" key="3">
    <source>
        <dbReference type="EMBL" id="HIZ37254.1"/>
    </source>
</evidence>
<dbReference type="GO" id="GO:0016874">
    <property type="term" value="F:ligase activity"/>
    <property type="evidence" value="ECO:0007669"/>
    <property type="project" value="UniProtKB-KW"/>
</dbReference>
<evidence type="ECO:0000313" key="4">
    <source>
        <dbReference type="Proteomes" id="UP000824037"/>
    </source>
</evidence>
<feature type="region of interest" description="Disordered" evidence="1">
    <location>
        <begin position="176"/>
        <end position="204"/>
    </location>
</feature>
<name>A0A9D2J6B4_9MICO</name>
<dbReference type="EMBL" id="DXBY01000275">
    <property type="protein sequence ID" value="HIZ37254.1"/>
    <property type="molecule type" value="Genomic_DNA"/>
</dbReference>
<sequence length="204" mass="22646">MAEDKLTEYRSKRSGSSTSEPSGSRRTAGRKGSGGSARRKVLPRFVVQRHDATTLHFDFRLEIGDVLVSWAVPKGPSVNPADKRLAHRTEDHPLDYVDYEGRIEEGYGAGTVIIWDTGPFENLTTRDGDRISAEEALAGGHLKVELRGEKLTGAFALTHTRMGDDEANWMLVKVDDQGADRRRHPTSTQNESVLTERTNADLEE</sequence>
<dbReference type="InterPro" id="IPR014144">
    <property type="entry name" value="LigD_PE_domain"/>
</dbReference>
<evidence type="ECO:0000259" key="2">
    <source>
        <dbReference type="Pfam" id="PF13298"/>
    </source>
</evidence>
<dbReference type="Pfam" id="PF13298">
    <property type="entry name" value="LigD_N"/>
    <property type="match status" value="1"/>
</dbReference>
<dbReference type="NCBIfam" id="TIGR02777">
    <property type="entry name" value="LigD_PE_dom"/>
    <property type="match status" value="1"/>
</dbReference>
<keyword evidence="3" id="KW-0436">Ligase</keyword>
<feature type="region of interest" description="Disordered" evidence="1">
    <location>
        <begin position="1"/>
        <end position="38"/>
    </location>
</feature>
<feature type="compositionally biased region" description="Polar residues" evidence="1">
    <location>
        <begin position="186"/>
        <end position="197"/>
    </location>
</feature>
<evidence type="ECO:0000256" key="1">
    <source>
        <dbReference type="SAM" id="MobiDB-lite"/>
    </source>
</evidence>
<proteinExistence type="predicted"/>
<reference evidence="3" key="2">
    <citation type="submission" date="2021-04" db="EMBL/GenBank/DDBJ databases">
        <authorList>
            <person name="Gilroy R."/>
        </authorList>
    </citation>
    <scope>NUCLEOTIDE SEQUENCE</scope>
    <source>
        <strain evidence="3">ChiGjej4B4-7305</strain>
    </source>
</reference>
<organism evidence="3 4">
    <name type="scientific">Candidatus Ruania gallistercoris</name>
    <dbReference type="NCBI Taxonomy" id="2838746"/>
    <lineage>
        <taxon>Bacteria</taxon>
        <taxon>Bacillati</taxon>
        <taxon>Actinomycetota</taxon>
        <taxon>Actinomycetes</taxon>
        <taxon>Micrococcales</taxon>
        <taxon>Ruaniaceae</taxon>
        <taxon>Ruania</taxon>
    </lineage>
</organism>
<gene>
    <name evidence="3" type="ORF">H9815_15875</name>
</gene>
<dbReference type="PANTHER" id="PTHR39465:SF1">
    <property type="entry name" value="DNA LIGASE D 3'-PHOSPHOESTERASE DOMAIN-CONTAINING PROTEIN"/>
    <property type="match status" value="1"/>
</dbReference>
<comment type="caution">
    <text evidence="3">The sequence shown here is derived from an EMBL/GenBank/DDBJ whole genome shotgun (WGS) entry which is preliminary data.</text>
</comment>
<dbReference type="AlphaFoldDB" id="A0A9D2J6B4"/>
<feature type="domain" description="DNA ligase D 3'-phosphoesterase" evidence="2">
    <location>
        <begin position="48"/>
        <end position="158"/>
    </location>
</feature>
<protein>
    <submittedName>
        <fullName evidence="3">DNA ligase</fullName>
    </submittedName>
</protein>
<feature type="compositionally biased region" description="Basic and acidic residues" evidence="1">
    <location>
        <begin position="1"/>
        <end position="11"/>
    </location>
</feature>
<dbReference type="PANTHER" id="PTHR39465">
    <property type="entry name" value="DNA LIGASE D, 3'-PHOSPHOESTERASE DOMAIN"/>
    <property type="match status" value="1"/>
</dbReference>
<reference evidence="3" key="1">
    <citation type="journal article" date="2021" name="PeerJ">
        <title>Extensive microbial diversity within the chicken gut microbiome revealed by metagenomics and culture.</title>
        <authorList>
            <person name="Gilroy R."/>
            <person name="Ravi A."/>
            <person name="Getino M."/>
            <person name="Pursley I."/>
            <person name="Horton D.L."/>
            <person name="Alikhan N.F."/>
            <person name="Baker D."/>
            <person name="Gharbi K."/>
            <person name="Hall N."/>
            <person name="Watson M."/>
            <person name="Adriaenssens E.M."/>
            <person name="Foster-Nyarko E."/>
            <person name="Jarju S."/>
            <person name="Secka A."/>
            <person name="Antonio M."/>
            <person name="Oren A."/>
            <person name="Chaudhuri R.R."/>
            <person name="La Ragione R."/>
            <person name="Hildebrand F."/>
            <person name="Pallen M.J."/>
        </authorList>
    </citation>
    <scope>NUCLEOTIDE SEQUENCE</scope>
    <source>
        <strain evidence="3">ChiGjej4B4-7305</strain>
    </source>
</reference>
<dbReference type="Proteomes" id="UP000824037">
    <property type="component" value="Unassembled WGS sequence"/>
</dbReference>